<dbReference type="InterPro" id="IPR003959">
    <property type="entry name" value="ATPase_AAA_core"/>
</dbReference>
<evidence type="ECO:0000256" key="2">
    <source>
        <dbReference type="ARBA" id="ARBA00022840"/>
    </source>
</evidence>
<keyword evidence="7" id="KW-1185">Reference proteome</keyword>
<dbReference type="SMART" id="SM00382">
    <property type="entry name" value="AAA"/>
    <property type="match status" value="1"/>
</dbReference>
<keyword evidence="6" id="KW-0482">Metalloprotease</keyword>
<dbReference type="FunFam" id="3.40.50.300:FF:001025">
    <property type="entry name" value="ATPase family, AAA domain-containing 2B"/>
    <property type="match status" value="1"/>
</dbReference>
<evidence type="ECO:0000259" key="5">
    <source>
        <dbReference type="SMART" id="SM00382"/>
    </source>
</evidence>
<dbReference type="GO" id="GO:0016887">
    <property type="term" value="F:ATP hydrolysis activity"/>
    <property type="evidence" value="ECO:0007669"/>
    <property type="project" value="InterPro"/>
</dbReference>
<evidence type="ECO:0000313" key="6">
    <source>
        <dbReference type="EMBL" id="BBM85762.1"/>
    </source>
</evidence>
<feature type="domain" description="AAA+ ATPase" evidence="5">
    <location>
        <begin position="291"/>
        <end position="430"/>
    </location>
</feature>
<comment type="similarity">
    <text evidence="4">Belongs to the AAA ATPase family.</text>
</comment>
<evidence type="ECO:0000313" key="7">
    <source>
        <dbReference type="Proteomes" id="UP000326354"/>
    </source>
</evidence>
<evidence type="ECO:0000256" key="1">
    <source>
        <dbReference type="ARBA" id="ARBA00022741"/>
    </source>
</evidence>
<proteinExistence type="inferred from homology"/>
<dbReference type="EMBL" id="AP019860">
    <property type="protein sequence ID" value="BBM85762.1"/>
    <property type="molecule type" value="Genomic_DNA"/>
</dbReference>
<dbReference type="PANTHER" id="PTHR23076">
    <property type="entry name" value="METALLOPROTEASE M41 FTSH"/>
    <property type="match status" value="1"/>
</dbReference>
<dbReference type="AlphaFoldDB" id="A0A5S9IQT8"/>
<evidence type="ECO:0000256" key="4">
    <source>
        <dbReference type="RuleBase" id="RU003651"/>
    </source>
</evidence>
<dbReference type="KEGG" id="uam:UABAM_04140"/>
<dbReference type="SUPFAM" id="SSF140990">
    <property type="entry name" value="FtsH protease domain-like"/>
    <property type="match status" value="1"/>
</dbReference>
<dbReference type="OrthoDB" id="9809379at2"/>
<accession>A0A5S9IQT8</accession>
<dbReference type="SUPFAM" id="SSF52540">
    <property type="entry name" value="P-loop containing nucleoside triphosphate hydrolases"/>
    <property type="match status" value="1"/>
</dbReference>
<dbReference type="PANTHER" id="PTHR23076:SF97">
    <property type="entry name" value="ATP-DEPENDENT ZINC METALLOPROTEASE YME1L1"/>
    <property type="match status" value="1"/>
</dbReference>
<dbReference type="InterPro" id="IPR000642">
    <property type="entry name" value="Peptidase_M41"/>
</dbReference>
<organism evidence="6 7">
    <name type="scientific">Uabimicrobium amorphum</name>
    <dbReference type="NCBI Taxonomy" id="2596890"/>
    <lineage>
        <taxon>Bacteria</taxon>
        <taxon>Pseudomonadati</taxon>
        <taxon>Planctomycetota</taxon>
        <taxon>Candidatus Uabimicrobiia</taxon>
        <taxon>Candidatus Uabimicrobiales</taxon>
        <taxon>Candidatus Uabimicrobiaceae</taxon>
        <taxon>Candidatus Uabimicrobium</taxon>
    </lineage>
</organism>
<name>A0A5S9IQT8_UABAM</name>
<dbReference type="Gene3D" id="1.10.8.60">
    <property type="match status" value="1"/>
</dbReference>
<keyword evidence="3" id="KW-0175">Coiled coil</keyword>
<dbReference type="InterPro" id="IPR027417">
    <property type="entry name" value="P-loop_NTPase"/>
</dbReference>
<dbReference type="Pfam" id="PF01434">
    <property type="entry name" value="Peptidase_M41"/>
    <property type="match status" value="1"/>
</dbReference>
<keyword evidence="6" id="KW-0378">Hydrolase</keyword>
<dbReference type="InterPro" id="IPR003593">
    <property type="entry name" value="AAA+_ATPase"/>
</dbReference>
<dbReference type="PROSITE" id="PS00674">
    <property type="entry name" value="AAA"/>
    <property type="match status" value="1"/>
</dbReference>
<reference evidence="6 7" key="1">
    <citation type="submission" date="2019-08" db="EMBL/GenBank/DDBJ databases">
        <title>Complete genome sequence of Candidatus Uab amorphum.</title>
        <authorList>
            <person name="Shiratori T."/>
            <person name="Suzuki S."/>
            <person name="Kakizawa Y."/>
            <person name="Ishida K."/>
        </authorList>
    </citation>
    <scope>NUCLEOTIDE SEQUENCE [LARGE SCALE GENOMIC DNA]</scope>
    <source>
        <strain evidence="6 7">SRT547</strain>
    </source>
</reference>
<keyword evidence="1 4" id="KW-0547">Nucleotide-binding</keyword>
<evidence type="ECO:0000256" key="3">
    <source>
        <dbReference type="ARBA" id="ARBA00023054"/>
    </source>
</evidence>
<gene>
    <name evidence="6" type="ORF">UABAM_04140</name>
</gene>
<dbReference type="InterPro" id="IPR003960">
    <property type="entry name" value="ATPase_AAA_CS"/>
</dbReference>
<dbReference type="GO" id="GO:0005524">
    <property type="term" value="F:ATP binding"/>
    <property type="evidence" value="ECO:0007669"/>
    <property type="project" value="UniProtKB-KW"/>
</dbReference>
<keyword evidence="2 4" id="KW-0067">ATP-binding</keyword>
<keyword evidence="6" id="KW-0645">Protease</keyword>
<dbReference type="GO" id="GO:0004176">
    <property type="term" value="F:ATP-dependent peptidase activity"/>
    <property type="evidence" value="ECO:0007669"/>
    <property type="project" value="InterPro"/>
</dbReference>
<dbReference type="Gene3D" id="1.20.58.760">
    <property type="entry name" value="Peptidase M41"/>
    <property type="match status" value="1"/>
</dbReference>
<protein>
    <submittedName>
        <fullName evidence="6">ATP-dependent zinc metalloprotease FtsH</fullName>
    </submittedName>
</protein>
<dbReference type="GO" id="GO:0006508">
    <property type="term" value="P:proteolysis"/>
    <property type="evidence" value="ECO:0007669"/>
    <property type="project" value="UniProtKB-KW"/>
</dbReference>
<dbReference type="InterPro" id="IPR037219">
    <property type="entry name" value="Peptidase_M41-like"/>
</dbReference>
<dbReference type="Gene3D" id="3.40.50.300">
    <property type="entry name" value="P-loop containing nucleotide triphosphate hydrolases"/>
    <property type="match status" value="1"/>
</dbReference>
<dbReference type="Pfam" id="PF00004">
    <property type="entry name" value="AAA"/>
    <property type="match status" value="1"/>
</dbReference>
<dbReference type="RefSeq" id="WP_151969852.1">
    <property type="nucleotide sequence ID" value="NZ_AP019860.1"/>
</dbReference>
<sequence>MLHIKIDDLPENVSMYQAVEYCYSNEVRFIWSRLKDGMSVLIRCEKQIIPYLQLIIKKKLTKEGKQIAIIDGRSDSSEAMQTSRITKIVNHFRDIVYSSETDKIFLLPYLDIITSIAHGALSMEGKEVMTIIHENPFLVLAAFEDPDFPIPDLIAQAFPAKTELVGIPRNKLHKLITRSEARKFAEKELNVMELYKYISGLNPVKLRQIMQIFDSKADYNADMPEMSKEYFRELREYTATGNANLSGICLERDIAGYSDVKKKIRENILGLLERAFKSGDVKEIEKIEGIIPKGIIFQGPPGTGKTLFAKGIAEAINATVHIVSGPELKSKWVGQGEANIRRLFARARSTAPSVIVFDEIDSIASHRSGESDGGSQAHHSMVNQLLTELDGFRKEELIFVVGTTNFVTSLDEAFLRPGRFEYQIEIGYPKWEDRRAILSLYNEKLQTNLDDKDLDNLADWTERPTETFTPHTGDHLNAIMRNLKRHLINKGIEVVTGKDLISWLNKKSKIHKLSEKEEKVVAIHEIGHALMYHKYDRVDEIKRITIESGLTNALGMVEAKRKDLNMYTQSNLRQEISICLGGYSAEKIVFGEYSTGASQDLVRATFIAEDMVKRYGMGNLGVPRSYLDERGNANPYFYNVISPQVDAILIEILKEVTDYLTENKGLLDRLCENLLKERTLDKDQFEKVLQQ</sequence>
<dbReference type="Proteomes" id="UP000326354">
    <property type="component" value="Chromosome"/>
</dbReference>
<dbReference type="GO" id="GO:0004222">
    <property type="term" value="F:metalloendopeptidase activity"/>
    <property type="evidence" value="ECO:0007669"/>
    <property type="project" value="InterPro"/>
</dbReference>